<dbReference type="UniPathway" id="UPA00392"/>
<keyword evidence="4 5" id="KW-0560">Oxidoreductase</keyword>
<reference evidence="7 8" key="1">
    <citation type="journal article" date="2015" name="Microbiome">
        <title>Genomic resolution of linkages in carbon, nitrogen, and sulfur cycling among widespread estuary sediment bacteria.</title>
        <authorList>
            <person name="Baker B.J."/>
            <person name="Lazar C.S."/>
            <person name="Teske A.P."/>
            <person name="Dick G.J."/>
        </authorList>
    </citation>
    <scope>NUCLEOTIDE SEQUENCE [LARGE SCALE GENOMIC DNA]</scope>
    <source>
        <strain evidence="7">DG_54_3</strain>
    </source>
</reference>
<keyword evidence="1 5" id="KW-0963">Cytoplasm</keyword>
<dbReference type="PANTHER" id="PTHR34354:SF1">
    <property type="entry name" value="NADPH-DEPENDENT 7-CYANO-7-DEAZAGUANINE REDUCTASE"/>
    <property type="match status" value="1"/>
</dbReference>
<feature type="compositionally biased region" description="Basic and acidic residues" evidence="6">
    <location>
        <begin position="1"/>
        <end position="10"/>
    </location>
</feature>
<evidence type="ECO:0000256" key="6">
    <source>
        <dbReference type="SAM" id="MobiDB-lite"/>
    </source>
</evidence>
<comment type="caution">
    <text evidence="7">The sequence shown here is derived from an EMBL/GenBank/DDBJ whole genome shotgun (WGS) entry which is preliminary data.</text>
</comment>
<dbReference type="PANTHER" id="PTHR34354">
    <property type="entry name" value="NADPH-DEPENDENT 7-CYANO-7-DEAZAGUANINE REDUCTASE"/>
    <property type="match status" value="1"/>
</dbReference>
<gene>
    <name evidence="5" type="primary">queF</name>
    <name evidence="7" type="ORF">AMJ44_02730</name>
</gene>
<protein>
    <recommendedName>
        <fullName evidence="5">NADPH-dependent 7-cyano-7-deazaguanine reductase</fullName>
        <ecNumber evidence="5">1.7.1.13</ecNumber>
    </recommendedName>
    <alternativeName>
        <fullName evidence="5">7-cyano-7-carbaguanine reductase</fullName>
    </alternativeName>
    <alternativeName>
        <fullName evidence="5">NADPH-dependent nitrile oxidoreductase</fullName>
    </alternativeName>
    <alternativeName>
        <fullName evidence="5">PreQ(0) reductase</fullName>
    </alternativeName>
</protein>
<dbReference type="AlphaFoldDB" id="A0A0S7Y4U8"/>
<feature type="compositionally biased region" description="Polar residues" evidence="6">
    <location>
        <begin position="12"/>
        <end position="24"/>
    </location>
</feature>
<proteinExistence type="inferred from homology"/>
<dbReference type="GO" id="GO:0008616">
    <property type="term" value="P:tRNA queuosine(34) biosynthetic process"/>
    <property type="evidence" value="ECO:0007669"/>
    <property type="project" value="UniProtKB-UniRule"/>
</dbReference>
<feature type="region of interest" description="Disordered" evidence="6">
    <location>
        <begin position="1"/>
        <end position="25"/>
    </location>
</feature>
<evidence type="ECO:0000313" key="8">
    <source>
        <dbReference type="Proteomes" id="UP000051861"/>
    </source>
</evidence>
<dbReference type="PATRIC" id="fig|1703775.3.peg.3405"/>
<dbReference type="HAMAP" id="MF_00818">
    <property type="entry name" value="QueF_type1"/>
    <property type="match status" value="1"/>
</dbReference>
<dbReference type="Proteomes" id="UP000051861">
    <property type="component" value="Unassembled WGS sequence"/>
</dbReference>
<dbReference type="EMBL" id="LIZX01000015">
    <property type="protein sequence ID" value="KPJ69749.1"/>
    <property type="molecule type" value="Genomic_DNA"/>
</dbReference>
<comment type="subcellular location">
    <subcellularLocation>
        <location evidence="5">Cytoplasm</location>
    </subcellularLocation>
</comment>
<feature type="active site" description="Thioimide intermediate" evidence="5">
    <location>
        <position position="63"/>
    </location>
</feature>
<feature type="active site" description="Proton donor" evidence="5">
    <location>
        <position position="70"/>
    </location>
</feature>
<comment type="pathway">
    <text evidence="5">tRNA modification; tRNA-queuosine biosynthesis.</text>
</comment>
<comment type="catalytic activity">
    <reaction evidence="5">
        <text>7-aminomethyl-7-carbaguanine + 2 NADP(+) = 7-cyano-7-carbaguanine + 2 NADPH + 3 H(+)</text>
        <dbReference type="Rhea" id="RHEA:13409"/>
        <dbReference type="ChEBI" id="CHEBI:15378"/>
        <dbReference type="ChEBI" id="CHEBI:45075"/>
        <dbReference type="ChEBI" id="CHEBI:57783"/>
        <dbReference type="ChEBI" id="CHEBI:58349"/>
        <dbReference type="ChEBI" id="CHEBI:58703"/>
        <dbReference type="EC" id="1.7.1.13"/>
    </reaction>
</comment>
<dbReference type="GO" id="GO:0005737">
    <property type="term" value="C:cytoplasm"/>
    <property type="evidence" value="ECO:0007669"/>
    <property type="project" value="UniProtKB-SubCell"/>
</dbReference>
<dbReference type="NCBIfam" id="TIGR03139">
    <property type="entry name" value="QueF-II"/>
    <property type="match status" value="1"/>
</dbReference>
<feature type="binding site" evidence="5">
    <location>
        <begin position="85"/>
        <end position="87"/>
    </location>
    <ligand>
        <name>substrate</name>
    </ligand>
</feature>
<feature type="binding site" evidence="5">
    <location>
        <begin position="104"/>
        <end position="105"/>
    </location>
    <ligand>
        <name>substrate</name>
    </ligand>
</feature>
<dbReference type="PIRSF" id="PIRSF027377">
    <property type="entry name" value="Nitrile_oxidored_QueF"/>
    <property type="match status" value="1"/>
</dbReference>
<evidence type="ECO:0000256" key="4">
    <source>
        <dbReference type="ARBA" id="ARBA00023002"/>
    </source>
</evidence>
<sequence length="146" mass="16857">MKNPKSEIRNPKQIQNPKSQNSYEGLQENIRRLKTPKIETWENQYPDKDYDIHLEFPEFTCICPKTGLPDFATIIIDYTPDKDCIELKSLKEYFISYRNLGIFHEHAVNKILEDLVAACKPHSAKVIGVFNVRGGIKTTVSAEYPQ</sequence>
<dbReference type="SUPFAM" id="SSF55620">
    <property type="entry name" value="Tetrahydrobiopterin biosynthesis enzymes-like"/>
    <property type="match status" value="1"/>
</dbReference>
<comment type="function">
    <text evidence="5">Catalyzes the NADPH-dependent reduction of 7-cyano-7-deazaguanine (preQ0) to 7-aminomethyl-7-deazaguanine (preQ1).</text>
</comment>
<evidence type="ECO:0000256" key="5">
    <source>
        <dbReference type="HAMAP-Rule" id="MF_00818"/>
    </source>
</evidence>
<dbReference type="InterPro" id="IPR050084">
    <property type="entry name" value="NADPH_dep_7-cyano-7-deazaG_red"/>
</dbReference>
<evidence type="ECO:0000256" key="3">
    <source>
        <dbReference type="ARBA" id="ARBA00022857"/>
    </source>
</evidence>
<dbReference type="InterPro" id="IPR016856">
    <property type="entry name" value="QueF_type1"/>
</dbReference>
<evidence type="ECO:0000256" key="2">
    <source>
        <dbReference type="ARBA" id="ARBA00022785"/>
    </source>
</evidence>
<dbReference type="InterPro" id="IPR043133">
    <property type="entry name" value="GTP-CH-I_C/QueF"/>
</dbReference>
<evidence type="ECO:0000313" key="7">
    <source>
        <dbReference type="EMBL" id="KPJ69749.1"/>
    </source>
</evidence>
<organism evidence="7 8">
    <name type="scientific">candidate division WOR-1 bacterium DG_54_3</name>
    <dbReference type="NCBI Taxonomy" id="1703775"/>
    <lineage>
        <taxon>Bacteria</taxon>
        <taxon>Bacillati</taxon>
        <taxon>Saganbacteria</taxon>
    </lineage>
</organism>
<keyword evidence="3 5" id="KW-0521">NADP</keyword>
<dbReference type="Pfam" id="PF14489">
    <property type="entry name" value="QueF"/>
    <property type="match status" value="1"/>
</dbReference>
<dbReference type="InterPro" id="IPR029500">
    <property type="entry name" value="QueF"/>
</dbReference>
<dbReference type="Gene3D" id="3.30.1130.10">
    <property type="match status" value="1"/>
</dbReference>
<dbReference type="GO" id="GO:0033739">
    <property type="term" value="F:preQ1 synthase activity"/>
    <property type="evidence" value="ECO:0007669"/>
    <property type="project" value="UniProtKB-UniRule"/>
</dbReference>
<evidence type="ECO:0000256" key="1">
    <source>
        <dbReference type="ARBA" id="ARBA00022490"/>
    </source>
</evidence>
<dbReference type="EC" id="1.7.1.13" evidence="5"/>
<accession>A0A0S7Y4U8</accession>
<keyword evidence="2 5" id="KW-0671">Queuosine biosynthesis</keyword>
<comment type="similarity">
    <text evidence="5">Belongs to the GTP cyclohydrolase I family. QueF type 1 subfamily.</text>
</comment>
<name>A0A0S7Y4U8_UNCSA</name>